<reference evidence="1 2" key="1">
    <citation type="submission" date="2018-09" db="EMBL/GenBank/DDBJ databases">
        <title>Genomic Encyclopedia of Type Strains, Phase III (KMG-III): the genomes of soil and plant-associated and newly described type strains.</title>
        <authorList>
            <person name="Whitman W."/>
        </authorList>
    </citation>
    <scope>NUCLEOTIDE SEQUENCE [LARGE SCALE GENOMIC DNA]</scope>
    <source>
        <strain evidence="1 2">CECT 7938</strain>
    </source>
</reference>
<accession>A0A420B7L2</accession>
<keyword evidence="2" id="KW-1185">Reference proteome</keyword>
<evidence type="ECO:0000313" key="1">
    <source>
        <dbReference type="EMBL" id="RKE52780.1"/>
    </source>
</evidence>
<dbReference type="OrthoDB" id="9796786at2"/>
<name>A0A420B7L2_SPHD1</name>
<dbReference type="InterPro" id="IPR010982">
    <property type="entry name" value="Lambda_DNA-bd_dom_sf"/>
</dbReference>
<dbReference type="GO" id="GO:0003677">
    <property type="term" value="F:DNA binding"/>
    <property type="evidence" value="ECO:0007669"/>
    <property type="project" value="InterPro"/>
</dbReference>
<dbReference type="SUPFAM" id="SSF47413">
    <property type="entry name" value="lambda repressor-like DNA-binding domains"/>
    <property type="match status" value="1"/>
</dbReference>
<dbReference type="Proteomes" id="UP000286246">
    <property type="component" value="Unassembled WGS sequence"/>
</dbReference>
<evidence type="ECO:0000313" key="2">
    <source>
        <dbReference type="Proteomes" id="UP000286246"/>
    </source>
</evidence>
<organism evidence="1 2">
    <name type="scientific">Sphingobacterium detergens</name>
    <dbReference type="NCBI Taxonomy" id="1145106"/>
    <lineage>
        <taxon>Bacteria</taxon>
        <taxon>Pseudomonadati</taxon>
        <taxon>Bacteroidota</taxon>
        <taxon>Sphingobacteriia</taxon>
        <taxon>Sphingobacteriales</taxon>
        <taxon>Sphingobacteriaceae</taxon>
        <taxon>Sphingobacterium</taxon>
    </lineage>
</organism>
<sequence>MENFNVDDLLGKIMSEMGNQPSETLSTVFEQRLTELNINQTTAAEIMGIQHRGLMGILNGTLKRIDFSTLNKLSAFLQLPQKDVLELFMNTFKEQYSSDVNQEKVDFIQNNFDLATLKKVGLIKDITDFGEIESNLCMLFRLKNILDYRPSEKVPAFSAGKIKKKNSYSQSTWLTKAEELLEELDNPYFYDRNKLIEIFPKIRWYSTDVSLGLKNVVSLLYKCGVSVVFIPSFPNLHVRGATIPIDEKPAVILTDYKGFYATLWFALIHELYHVLFDWEEISQGNYHISVDNSDDAVVVQKEMEADNFARKYLFSKEKSAMIKRHLNNHTEVVKFAKFNDVHPSMIYLFEAYDAGNKPANWIKAQKYNVSVLESLGNLNSTWSDIDSINQYVKRNREIYN</sequence>
<protein>
    <recommendedName>
        <fullName evidence="3">HTH cro/C1-type domain-containing protein</fullName>
    </recommendedName>
</protein>
<dbReference type="RefSeq" id="WP_120259786.1">
    <property type="nucleotide sequence ID" value="NZ_RAPY01000002.1"/>
</dbReference>
<evidence type="ECO:0008006" key="3">
    <source>
        <dbReference type="Google" id="ProtNLM"/>
    </source>
</evidence>
<dbReference type="AlphaFoldDB" id="A0A420B7L2"/>
<proteinExistence type="predicted"/>
<comment type="caution">
    <text evidence="1">The sequence shown here is derived from an EMBL/GenBank/DDBJ whole genome shotgun (WGS) entry which is preliminary data.</text>
</comment>
<gene>
    <name evidence="1" type="ORF">DFQ12_3026</name>
</gene>
<dbReference type="EMBL" id="RAPY01000002">
    <property type="protein sequence ID" value="RKE52780.1"/>
    <property type="molecule type" value="Genomic_DNA"/>
</dbReference>